<dbReference type="GO" id="GO:0016020">
    <property type="term" value="C:membrane"/>
    <property type="evidence" value="ECO:0007669"/>
    <property type="project" value="InterPro"/>
</dbReference>
<organism evidence="3 4">
    <name type="scientific">Nematostella vectensis</name>
    <name type="common">Starlet sea anemone</name>
    <dbReference type="NCBI Taxonomy" id="45351"/>
    <lineage>
        <taxon>Eukaryota</taxon>
        <taxon>Metazoa</taxon>
        <taxon>Cnidaria</taxon>
        <taxon>Anthozoa</taxon>
        <taxon>Hexacorallia</taxon>
        <taxon>Actiniaria</taxon>
        <taxon>Edwardsiidae</taxon>
        <taxon>Nematostella</taxon>
    </lineage>
</organism>
<dbReference type="KEGG" id="nve:5497690"/>
<dbReference type="Gene3D" id="2.60.120.200">
    <property type="match status" value="1"/>
</dbReference>
<dbReference type="PANTHER" id="PTHR23282">
    <property type="entry name" value="APICAL ENDOSOMAL GLYCOPROTEIN PRECURSOR"/>
    <property type="match status" value="1"/>
</dbReference>
<reference evidence="3 4" key="1">
    <citation type="journal article" date="2007" name="Science">
        <title>Sea anemone genome reveals ancestral eumetazoan gene repertoire and genomic organization.</title>
        <authorList>
            <person name="Putnam N.H."/>
            <person name="Srivastava M."/>
            <person name="Hellsten U."/>
            <person name="Dirks B."/>
            <person name="Chapman J."/>
            <person name="Salamov A."/>
            <person name="Terry A."/>
            <person name="Shapiro H."/>
            <person name="Lindquist E."/>
            <person name="Kapitonov V.V."/>
            <person name="Jurka J."/>
            <person name="Genikhovich G."/>
            <person name="Grigoriev I.V."/>
            <person name="Lucas S.M."/>
            <person name="Steele R.E."/>
            <person name="Finnerty J.R."/>
            <person name="Technau U."/>
            <person name="Martindale M.Q."/>
            <person name="Rokhsar D.S."/>
        </authorList>
    </citation>
    <scope>NUCLEOTIDE SEQUENCE [LARGE SCALE GENOMIC DNA]</scope>
    <source>
        <strain evidence="4">CH2 X CH6</strain>
    </source>
</reference>
<feature type="region of interest" description="Disordered" evidence="1">
    <location>
        <begin position="1"/>
        <end position="25"/>
    </location>
</feature>
<dbReference type="InterPro" id="IPR000998">
    <property type="entry name" value="MAM_dom"/>
</dbReference>
<dbReference type="PROSITE" id="PS50060">
    <property type="entry name" value="MAM_2"/>
    <property type="match status" value="1"/>
</dbReference>
<feature type="domain" description="MAM" evidence="2">
    <location>
        <begin position="1"/>
        <end position="144"/>
    </location>
</feature>
<dbReference type="HOGENOM" id="CLU_098682_0_1_1"/>
<proteinExistence type="predicted"/>
<name>A7T9C9_NEMVE</name>
<dbReference type="SMART" id="SM00137">
    <property type="entry name" value="MAM"/>
    <property type="match status" value="1"/>
</dbReference>
<dbReference type="InParanoid" id="A7T9C9"/>
<sequence>NRYQWYVERGRTPSRNTGPDSDHTTGKGRYIYVEASFPARPGQTARLLSQEFPAGSGRMCLQFYYSMYGKGMGTLNVYTNDTATGSLNNIFTRSGDQGKNWHHGQAVITDSNAYKVVLESVVGPSFLSDIAIDDVSFLTGDCPAPTLPPS</sequence>
<dbReference type="SUPFAM" id="SSF49899">
    <property type="entry name" value="Concanavalin A-like lectins/glucanases"/>
    <property type="match status" value="1"/>
</dbReference>
<feature type="non-terminal residue" evidence="3">
    <location>
        <position position="1"/>
    </location>
</feature>
<dbReference type="InterPro" id="IPR013320">
    <property type="entry name" value="ConA-like_dom_sf"/>
</dbReference>
<dbReference type="eggNOG" id="ENOG502QPN6">
    <property type="taxonomic scope" value="Eukaryota"/>
</dbReference>
<dbReference type="EMBL" id="DS473299">
    <property type="protein sequence ID" value="EDO27398.1"/>
    <property type="molecule type" value="Genomic_DNA"/>
</dbReference>
<evidence type="ECO:0000259" key="2">
    <source>
        <dbReference type="PROSITE" id="PS50060"/>
    </source>
</evidence>
<accession>A7T9C9</accession>
<dbReference type="PhylomeDB" id="A7T9C9"/>
<protein>
    <recommendedName>
        <fullName evidence="2">MAM domain-containing protein</fullName>
    </recommendedName>
</protein>
<dbReference type="PROSITE" id="PS00740">
    <property type="entry name" value="MAM_1"/>
    <property type="match status" value="1"/>
</dbReference>
<dbReference type="Proteomes" id="UP000001593">
    <property type="component" value="Unassembled WGS sequence"/>
</dbReference>
<dbReference type="AlphaFoldDB" id="A7T9C9"/>
<keyword evidence="4" id="KW-1185">Reference proteome</keyword>
<gene>
    <name evidence="3" type="ORF">NEMVEDRAFT_v1g151172</name>
</gene>
<dbReference type="PANTHER" id="PTHR23282:SF146">
    <property type="entry name" value="RT07201P-RELATED"/>
    <property type="match status" value="1"/>
</dbReference>
<dbReference type="Pfam" id="PF00629">
    <property type="entry name" value="MAM"/>
    <property type="match status" value="1"/>
</dbReference>
<evidence type="ECO:0000313" key="4">
    <source>
        <dbReference type="Proteomes" id="UP000001593"/>
    </source>
</evidence>
<evidence type="ECO:0000256" key="1">
    <source>
        <dbReference type="SAM" id="MobiDB-lite"/>
    </source>
</evidence>
<dbReference type="InterPro" id="IPR051560">
    <property type="entry name" value="MAM_domain-containing"/>
</dbReference>
<dbReference type="OMA" id="MWIVCLA"/>
<dbReference type="CDD" id="cd06263">
    <property type="entry name" value="MAM"/>
    <property type="match status" value="1"/>
</dbReference>
<evidence type="ECO:0000313" key="3">
    <source>
        <dbReference type="EMBL" id="EDO27398.1"/>
    </source>
</evidence>